<gene>
    <name evidence="1" type="ORF">GCM10023224_33590</name>
</gene>
<dbReference type="PANTHER" id="PTHR35332">
    <property type="entry name" value="REGULATION OF ENOLASE PROTEIN 1"/>
    <property type="match status" value="1"/>
</dbReference>
<name>A0ABP9GLR9_9ACTN</name>
<dbReference type="InterPro" id="IPR009784">
    <property type="entry name" value="DUF1349"/>
</dbReference>
<accession>A0ABP9GLR9</accession>
<dbReference type="RefSeq" id="WP_345557289.1">
    <property type="nucleotide sequence ID" value="NZ_BAABIK010000018.1"/>
</dbReference>
<dbReference type="InterPro" id="IPR013320">
    <property type="entry name" value="ConA-like_dom_sf"/>
</dbReference>
<protein>
    <submittedName>
        <fullName evidence="1">DUF1349 domain-containing protein</fullName>
    </submittedName>
</protein>
<dbReference type="Gene3D" id="2.60.120.200">
    <property type="match status" value="1"/>
</dbReference>
<evidence type="ECO:0000313" key="2">
    <source>
        <dbReference type="Proteomes" id="UP001499993"/>
    </source>
</evidence>
<dbReference type="EMBL" id="BAABIK010000018">
    <property type="protein sequence ID" value="GAA4947235.1"/>
    <property type="molecule type" value="Genomic_DNA"/>
</dbReference>
<sequence>MADPVSLSAFPVAMRWLNAPEAYTVEGYDKLVVSAAGGTDLFTDPADGTRHDNAPALVGALNGDFCVSALVRVDLTATFDAAALVLHSGPDTWAKLCVEASPQGSATVVSVVNRGVSDDCNSFRADPAAADVRLRAGRTGSAYVFHMRVDDGPWELIRYFALHDEAEVGFLAQSPTGAGTTVRFEEIAYSAERIADVRDGS</sequence>
<dbReference type="PANTHER" id="PTHR35332:SF2">
    <property type="entry name" value="REGULATION OF ENOLASE PROTEIN 1"/>
    <property type="match status" value="1"/>
</dbReference>
<proteinExistence type="predicted"/>
<dbReference type="Proteomes" id="UP001499993">
    <property type="component" value="Unassembled WGS sequence"/>
</dbReference>
<keyword evidence="2" id="KW-1185">Reference proteome</keyword>
<evidence type="ECO:0000313" key="1">
    <source>
        <dbReference type="EMBL" id="GAA4947235.1"/>
    </source>
</evidence>
<dbReference type="Pfam" id="PF07081">
    <property type="entry name" value="DUF1349"/>
    <property type="match status" value="1"/>
</dbReference>
<comment type="caution">
    <text evidence="1">The sequence shown here is derived from an EMBL/GenBank/DDBJ whole genome shotgun (WGS) entry which is preliminary data.</text>
</comment>
<organism evidence="1 2">
    <name type="scientific">Streptomonospora halophila</name>
    <dbReference type="NCBI Taxonomy" id="427369"/>
    <lineage>
        <taxon>Bacteria</taxon>
        <taxon>Bacillati</taxon>
        <taxon>Actinomycetota</taxon>
        <taxon>Actinomycetes</taxon>
        <taxon>Streptosporangiales</taxon>
        <taxon>Nocardiopsidaceae</taxon>
        <taxon>Streptomonospora</taxon>
    </lineage>
</organism>
<dbReference type="SUPFAM" id="SSF49899">
    <property type="entry name" value="Concanavalin A-like lectins/glucanases"/>
    <property type="match status" value="1"/>
</dbReference>
<reference evidence="2" key="1">
    <citation type="journal article" date="2019" name="Int. J. Syst. Evol. Microbiol.">
        <title>The Global Catalogue of Microorganisms (GCM) 10K type strain sequencing project: providing services to taxonomists for standard genome sequencing and annotation.</title>
        <authorList>
            <consortium name="The Broad Institute Genomics Platform"/>
            <consortium name="The Broad Institute Genome Sequencing Center for Infectious Disease"/>
            <person name="Wu L."/>
            <person name="Ma J."/>
        </authorList>
    </citation>
    <scope>NUCLEOTIDE SEQUENCE [LARGE SCALE GENOMIC DNA]</scope>
    <source>
        <strain evidence="2">JCM 18123</strain>
    </source>
</reference>